<dbReference type="Pfam" id="PF25601">
    <property type="entry name" value="AAA_lid_14"/>
    <property type="match status" value="1"/>
</dbReference>
<dbReference type="PROSITE" id="PS50045">
    <property type="entry name" value="SIGMA54_INTERACT_4"/>
    <property type="match status" value="1"/>
</dbReference>
<dbReference type="InterPro" id="IPR002197">
    <property type="entry name" value="HTH_Fis"/>
</dbReference>
<dbReference type="InterPro" id="IPR002078">
    <property type="entry name" value="Sigma_54_int"/>
</dbReference>
<dbReference type="KEGG" id="ddu:GF1_10690"/>
<evidence type="ECO:0000313" key="7">
    <source>
        <dbReference type="Proteomes" id="UP001063350"/>
    </source>
</evidence>
<dbReference type="GO" id="GO:0006355">
    <property type="term" value="P:regulation of DNA-templated transcription"/>
    <property type="evidence" value="ECO:0007669"/>
    <property type="project" value="InterPro"/>
</dbReference>
<dbReference type="Gene3D" id="3.40.50.300">
    <property type="entry name" value="P-loop containing nucleotide triphosphate hydrolases"/>
    <property type="match status" value="1"/>
</dbReference>
<dbReference type="Gene3D" id="1.10.10.60">
    <property type="entry name" value="Homeodomain-like"/>
    <property type="match status" value="1"/>
</dbReference>
<dbReference type="PROSITE" id="PS00688">
    <property type="entry name" value="SIGMA54_INTERACT_3"/>
    <property type="match status" value="1"/>
</dbReference>
<organism evidence="6 7">
    <name type="scientific">Desulfolithobacter dissulfuricans</name>
    <dbReference type="NCBI Taxonomy" id="2795293"/>
    <lineage>
        <taxon>Bacteria</taxon>
        <taxon>Pseudomonadati</taxon>
        <taxon>Thermodesulfobacteriota</taxon>
        <taxon>Desulfobulbia</taxon>
        <taxon>Desulfobulbales</taxon>
        <taxon>Desulfobulbaceae</taxon>
        <taxon>Desulfolithobacter</taxon>
    </lineage>
</organism>
<dbReference type="PRINTS" id="PR01590">
    <property type="entry name" value="HTHFIS"/>
</dbReference>
<keyword evidence="4" id="KW-0804">Transcription</keyword>
<dbReference type="InterPro" id="IPR009057">
    <property type="entry name" value="Homeodomain-like_sf"/>
</dbReference>
<evidence type="ECO:0000256" key="4">
    <source>
        <dbReference type="ARBA" id="ARBA00023163"/>
    </source>
</evidence>
<dbReference type="InterPro" id="IPR025944">
    <property type="entry name" value="Sigma_54_int_dom_CS"/>
</dbReference>
<keyword evidence="2" id="KW-0067">ATP-binding</keyword>
<dbReference type="AlphaFoldDB" id="A0A915TZA3"/>
<evidence type="ECO:0000256" key="3">
    <source>
        <dbReference type="ARBA" id="ARBA00023015"/>
    </source>
</evidence>
<dbReference type="Pfam" id="PF02954">
    <property type="entry name" value="HTH_8"/>
    <property type="match status" value="1"/>
</dbReference>
<feature type="domain" description="Sigma-54 factor interaction" evidence="5">
    <location>
        <begin position="1"/>
        <end position="97"/>
    </location>
</feature>
<dbReference type="SUPFAM" id="SSF52540">
    <property type="entry name" value="P-loop containing nucleoside triphosphate hydrolases"/>
    <property type="match status" value="1"/>
</dbReference>
<evidence type="ECO:0000313" key="6">
    <source>
        <dbReference type="EMBL" id="BCO08693.1"/>
    </source>
</evidence>
<proteinExistence type="predicted"/>
<dbReference type="SUPFAM" id="SSF46689">
    <property type="entry name" value="Homeodomain-like"/>
    <property type="match status" value="1"/>
</dbReference>
<accession>A0A915TZA3</accession>
<evidence type="ECO:0000259" key="5">
    <source>
        <dbReference type="PROSITE" id="PS50045"/>
    </source>
</evidence>
<dbReference type="InterPro" id="IPR058031">
    <property type="entry name" value="AAA_lid_NorR"/>
</dbReference>
<keyword evidence="7" id="KW-1185">Reference proteome</keyword>
<dbReference type="Gene3D" id="1.10.8.60">
    <property type="match status" value="1"/>
</dbReference>
<evidence type="ECO:0000256" key="1">
    <source>
        <dbReference type="ARBA" id="ARBA00022741"/>
    </source>
</evidence>
<dbReference type="EMBL" id="AP024233">
    <property type="protein sequence ID" value="BCO08693.1"/>
    <property type="molecule type" value="Genomic_DNA"/>
</dbReference>
<dbReference type="GO" id="GO:0005524">
    <property type="term" value="F:ATP binding"/>
    <property type="evidence" value="ECO:0007669"/>
    <property type="project" value="UniProtKB-KW"/>
</dbReference>
<protein>
    <recommendedName>
        <fullName evidence="5">Sigma-54 factor interaction domain-containing protein</fullName>
    </recommendedName>
</protein>
<gene>
    <name evidence="6" type="ORF">GF1_10690</name>
</gene>
<dbReference type="Proteomes" id="UP001063350">
    <property type="component" value="Chromosome"/>
</dbReference>
<dbReference type="Pfam" id="PF00158">
    <property type="entry name" value="Sigma54_activat"/>
    <property type="match status" value="1"/>
</dbReference>
<keyword evidence="3" id="KW-0805">Transcription regulation</keyword>
<sequence>MDIRILAATNRNLQEEAMAGRFRQDLFYRLNVVSLHIPPLRERKDDIPLLVHHFLAKYPGPDDHIKSISPEAMAALQDHDYPGNVRELENIIERSLAMCNEPEIKIYHLPREISSPGTITVSPIHSCETSVPATAEAVPCLTLEENERRYILDVLRSVDGNKTRAAAILGIDRVSLWRKLKKSFLALTGYRCGAN</sequence>
<dbReference type="PANTHER" id="PTHR32071">
    <property type="entry name" value="TRANSCRIPTIONAL REGULATORY PROTEIN"/>
    <property type="match status" value="1"/>
</dbReference>
<name>A0A915TZA3_9BACT</name>
<dbReference type="InterPro" id="IPR027417">
    <property type="entry name" value="P-loop_NTPase"/>
</dbReference>
<evidence type="ECO:0000256" key="2">
    <source>
        <dbReference type="ARBA" id="ARBA00022840"/>
    </source>
</evidence>
<dbReference type="GO" id="GO:0043565">
    <property type="term" value="F:sequence-specific DNA binding"/>
    <property type="evidence" value="ECO:0007669"/>
    <property type="project" value="InterPro"/>
</dbReference>
<keyword evidence="1" id="KW-0547">Nucleotide-binding</keyword>
<dbReference type="PANTHER" id="PTHR32071:SF119">
    <property type="entry name" value="SIGMA L-DEPENDENT TRANSCRIPTIONAL REGULATOR YPLP-RELATED"/>
    <property type="match status" value="1"/>
</dbReference>
<reference evidence="6" key="1">
    <citation type="submission" date="2020-12" db="EMBL/GenBank/DDBJ databases">
        <title>Desulfobium dissulfuricans gen. nov., sp. nov., a novel mesophilic, sulfate-reducing bacterium isolated from a deep-sea hydrothermal vent.</title>
        <authorList>
            <person name="Hashimoto Y."/>
            <person name="Tame A."/>
            <person name="Sawayama S."/>
            <person name="Miyazaki J."/>
            <person name="Takai K."/>
            <person name="Nakagawa S."/>
        </authorList>
    </citation>
    <scope>NUCLEOTIDE SEQUENCE</scope>
    <source>
        <strain evidence="6">GF1</strain>
    </source>
</reference>